<name>A0A0U4VP53_9PSED</name>
<sequence>MHRLAPVDPQHLNAAQQEIYDRIASGPRKGVRGPLAIWLHRPELAACAQALGRYCRYDSCLEPRLSELAILLLGRHWLAEYEWAAHKPFALEAGLDPDVIEAIRLGEEPAFQRRDEHLVYRFVRELHEQRQVGDDLYQAFVAELGNDAAVDLVGIAGYYTLISMTIKVFEVPPPVGVAPELPATLA</sequence>
<evidence type="ECO:0000313" key="1">
    <source>
        <dbReference type="EMBL" id="ALZ84939.1"/>
    </source>
</evidence>
<evidence type="ECO:0000313" key="2">
    <source>
        <dbReference type="Proteomes" id="UP000064137"/>
    </source>
</evidence>
<gene>
    <name evidence="1" type="ORF">APT59_12345</name>
</gene>
<dbReference type="SUPFAM" id="SSF69118">
    <property type="entry name" value="AhpD-like"/>
    <property type="match status" value="1"/>
</dbReference>
<protein>
    <submittedName>
        <fullName evidence="1">Carboxymuconolactone decarboxylase</fullName>
    </submittedName>
</protein>
<dbReference type="EMBL" id="CP013987">
    <property type="protein sequence ID" value="ALZ84939.1"/>
    <property type="molecule type" value="Genomic_DNA"/>
</dbReference>
<dbReference type="PANTHER" id="PTHR34846">
    <property type="entry name" value="4-CARBOXYMUCONOLACTONE DECARBOXYLASE FAMILY PROTEIN (AFU_ORTHOLOGUE AFUA_6G11590)"/>
    <property type="match status" value="1"/>
</dbReference>
<organism evidence="1 2">
    <name type="scientific">Pseudomonas oryzihabitans</name>
    <dbReference type="NCBI Taxonomy" id="47885"/>
    <lineage>
        <taxon>Bacteria</taxon>
        <taxon>Pseudomonadati</taxon>
        <taxon>Pseudomonadota</taxon>
        <taxon>Gammaproteobacteria</taxon>
        <taxon>Pseudomonadales</taxon>
        <taxon>Pseudomonadaceae</taxon>
        <taxon>Pseudomonas</taxon>
    </lineage>
</organism>
<dbReference type="RefSeq" id="WP_059315113.1">
    <property type="nucleotide sequence ID" value="NZ_CP013987.1"/>
</dbReference>
<accession>A0A0U4VP53</accession>
<dbReference type="AlphaFoldDB" id="A0A0U4VP53"/>
<dbReference type="InterPro" id="IPR029032">
    <property type="entry name" value="AhpD-like"/>
</dbReference>
<dbReference type="Gene3D" id="1.20.1290.10">
    <property type="entry name" value="AhpD-like"/>
    <property type="match status" value="1"/>
</dbReference>
<dbReference type="PANTHER" id="PTHR34846:SF11">
    <property type="entry name" value="4-CARBOXYMUCONOLACTONE DECARBOXYLASE FAMILY PROTEIN (AFU_ORTHOLOGUE AFUA_6G11590)"/>
    <property type="match status" value="1"/>
</dbReference>
<dbReference type="KEGG" id="por:APT59_12345"/>
<dbReference type="OrthoDB" id="5987308at2"/>
<dbReference type="Proteomes" id="UP000064137">
    <property type="component" value="Chromosome"/>
</dbReference>
<reference evidence="1 2" key="1">
    <citation type="submission" date="2016-01" db="EMBL/GenBank/DDBJ databases">
        <title>Annotation of Pseudomonas oryzihabitans USDA-ARS-USMARC-56511.</title>
        <authorList>
            <person name="Harhay G.P."/>
            <person name="Harhay D.M."/>
            <person name="Smith T.P.L."/>
            <person name="Bono J.L."/>
            <person name="Heaton M.P."/>
            <person name="Clawson M.L."/>
            <person name="Chitko-Mckown C.G."/>
            <person name="Capik S.F."/>
            <person name="DeDonder K.D."/>
            <person name="Apley M.D."/>
            <person name="Lubbers B.V."/>
            <person name="White B.J."/>
            <person name="Larson R.L."/>
        </authorList>
    </citation>
    <scope>NUCLEOTIDE SEQUENCE [LARGE SCALE GENOMIC DNA]</scope>
    <source>
        <strain evidence="1 2">USDA-ARS-USMARC-56511</strain>
    </source>
</reference>
<proteinExistence type="predicted"/>